<dbReference type="RefSeq" id="XP_007835265.1">
    <property type="nucleotide sequence ID" value="XM_007837074.1"/>
</dbReference>
<dbReference type="GeneID" id="19273506"/>
<proteinExistence type="predicted"/>
<dbReference type="KEGG" id="pfy:PFICI_08493"/>
<organism evidence="2 3">
    <name type="scientific">Pestalotiopsis fici (strain W106-1 / CGMCC3.15140)</name>
    <dbReference type="NCBI Taxonomy" id="1229662"/>
    <lineage>
        <taxon>Eukaryota</taxon>
        <taxon>Fungi</taxon>
        <taxon>Dikarya</taxon>
        <taxon>Ascomycota</taxon>
        <taxon>Pezizomycotina</taxon>
        <taxon>Sordariomycetes</taxon>
        <taxon>Xylariomycetidae</taxon>
        <taxon>Amphisphaeriales</taxon>
        <taxon>Sporocadaceae</taxon>
        <taxon>Pestalotiopsis</taxon>
    </lineage>
</organism>
<dbReference type="Proteomes" id="UP000030651">
    <property type="component" value="Unassembled WGS sequence"/>
</dbReference>
<gene>
    <name evidence="2" type="ORF">PFICI_08493</name>
</gene>
<dbReference type="InParanoid" id="W3WXS5"/>
<feature type="region of interest" description="Disordered" evidence="1">
    <location>
        <begin position="58"/>
        <end position="84"/>
    </location>
</feature>
<dbReference type="EMBL" id="KI912114">
    <property type="protein sequence ID" value="ETS78640.1"/>
    <property type="molecule type" value="Genomic_DNA"/>
</dbReference>
<evidence type="ECO:0000256" key="1">
    <source>
        <dbReference type="SAM" id="MobiDB-lite"/>
    </source>
</evidence>
<evidence type="ECO:0000313" key="3">
    <source>
        <dbReference type="Proteomes" id="UP000030651"/>
    </source>
</evidence>
<feature type="region of interest" description="Disordered" evidence="1">
    <location>
        <begin position="1"/>
        <end position="34"/>
    </location>
</feature>
<accession>W3WXS5</accession>
<dbReference type="AlphaFoldDB" id="W3WXS5"/>
<evidence type="ECO:0000313" key="2">
    <source>
        <dbReference type="EMBL" id="ETS78640.1"/>
    </source>
</evidence>
<sequence>MAYPLDHFPHLNGAPPTVHPVISGSQNDRSSLTDENVDWDQLLLRFQDDVDEQTWAADTSAIGEAQSQSEHPAGSPGPELDLIGAGDLAPLLKFLNEPVLPVPLPSPQPQQDQEDEPLLLVPPPQQQQDEEEDDCK</sequence>
<keyword evidence="3" id="KW-1185">Reference proteome</keyword>
<protein>
    <submittedName>
        <fullName evidence="2">Uncharacterized protein</fullName>
    </submittedName>
</protein>
<dbReference type="HOGENOM" id="CLU_1876159_0_0_1"/>
<feature type="region of interest" description="Disordered" evidence="1">
    <location>
        <begin position="98"/>
        <end position="136"/>
    </location>
</feature>
<reference evidence="3" key="1">
    <citation type="journal article" date="2015" name="BMC Genomics">
        <title>Genomic and transcriptomic analysis of the endophytic fungus Pestalotiopsis fici reveals its lifestyle and high potential for synthesis of natural products.</title>
        <authorList>
            <person name="Wang X."/>
            <person name="Zhang X."/>
            <person name="Liu L."/>
            <person name="Xiang M."/>
            <person name="Wang W."/>
            <person name="Sun X."/>
            <person name="Che Y."/>
            <person name="Guo L."/>
            <person name="Liu G."/>
            <person name="Guo L."/>
            <person name="Wang C."/>
            <person name="Yin W.B."/>
            <person name="Stadler M."/>
            <person name="Zhang X."/>
            <person name="Liu X."/>
        </authorList>
    </citation>
    <scope>NUCLEOTIDE SEQUENCE [LARGE SCALE GENOMIC DNA]</scope>
    <source>
        <strain evidence="3">W106-1 / CGMCC3.15140</strain>
    </source>
</reference>
<name>W3WXS5_PESFW</name>
<feature type="compositionally biased region" description="Polar residues" evidence="1">
    <location>
        <begin position="23"/>
        <end position="34"/>
    </location>
</feature>